<evidence type="ECO:0000313" key="2">
    <source>
        <dbReference type="EnsemblPlants" id="PGSC0003DMT400092889"/>
    </source>
</evidence>
<feature type="region of interest" description="Disordered" evidence="1">
    <location>
        <begin position="49"/>
        <end position="85"/>
    </location>
</feature>
<evidence type="ECO:0000313" key="3">
    <source>
        <dbReference type="Proteomes" id="UP000011115"/>
    </source>
</evidence>
<feature type="region of interest" description="Disordered" evidence="1">
    <location>
        <begin position="281"/>
        <end position="305"/>
    </location>
</feature>
<reference evidence="3" key="1">
    <citation type="journal article" date="2011" name="Nature">
        <title>Genome sequence and analysis of the tuber crop potato.</title>
        <authorList>
            <consortium name="The Potato Genome Sequencing Consortium"/>
        </authorList>
    </citation>
    <scope>NUCLEOTIDE SEQUENCE [LARGE SCALE GENOMIC DNA]</scope>
    <source>
        <strain evidence="3">cv. DM1-3 516 R44</strain>
    </source>
</reference>
<dbReference type="PaxDb" id="4113-PGSC0003DMT400092889"/>
<organism evidence="2 3">
    <name type="scientific">Solanum tuberosum</name>
    <name type="common">Potato</name>
    <dbReference type="NCBI Taxonomy" id="4113"/>
    <lineage>
        <taxon>Eukaryota</taxon>
        <taxon>Viridiplantae</taxon>
        <taxon>Streptophyta</taxon>
        <taxon>Embryophyta</taxon>
        <taxon>Tracheophyta</taxon>
        <taxon>Spermatophyta</taxon>
        <taxon>Magnoliopsida</taxon>
        <taxon>eudicotyledons</taxon>
        <taxon>Gunneridae</taxon>
        <taxon>Pentapetalae</taxon>
        <taxon>asterids</taxon>
        <taxon>lamiids</taxon>
        <taxon>Solanales</taxon>
        <taxon>Solanaceae</taxon>
        <taxon>Solanoideae</taxon>
        <taxon>Solaneae</taxon>
        <taxon>Solanum</taxon>
    </lineage>
</organism>
<dbReference type="Proteomes" id="UP000011115">
    <property type="component" value="Unassembled WGS sequence"/>
</dbReference>
<dbReference type="InParanoid" id="M1DQS7"/>
<reference evidence="2" key="2">
    <citation type="submission" date="2015-06" db="UniProtKB">
        <authorList>
            <consortium name="EnsemblPlants"/>
        </authorList>
    </citation>
    <scope>IDENTIFICATION</scope>
    <source>
        <strain evidence="2">DM1-3 516 R44</strain>
    </source>
</reference>
<proteinExistence type="predicted"/>
<sequence length="305" mass="32357">MCTFGHLTIWVELAESFGQCLHLALNIMSNLMFESVTFGEKPWVTESTRRLAKSMTKPNKAGSKTPPRGKKKGSQSKRMQLHPATRPLNIPQLRHLLPTPAPGTSGIANAIPTPADPPGLSAAVLPPRPTVDVASCEMITQASLIWMGQLAQSTNCRAANIESSILSMIQAALDDIVKPLSTTIEALAARIAVCERDQGTTEEVTALKAAITELRKDVDSLKSTDMSVIFEPMAILDVPDPEIEAEIDDEMFEGAATDNIADTEAIIIDVVVQASLVSAPAAGPNEAGPSGVTTGIDAPRDGLIT</sequence>
<protein>
    <submittedName>
        <fullName evidence="2">Polyprotein protein</fullName>
    </submittedName>
</protein>
<accession>M1DQS7</accession>
<dbReference type="AlphaFoldDB" id="M1DQS7"/>
<evidence type="ECO:0000256" key="1">
    <source>
        <dbReference type="SAM" id="MobiDB-lite"/>
    </source>
</evidence>
<dbReference type="EnsemblPlants" id="PGSC0003DMT400092889">
    <property type="protein sequence ID" value="PGSC0003DMT400092889"/>
    <property type="gene ID" value="PGSC0003DMG400042460"/>
</dbReference>
<name>M1DQS7_SOLTU</name>
<keyword evidence="3" id="KW-1185">Reference proteome</keyword>
<dbReference type="HOGENOM" id="CLU_913388_0_0_1"/>
<dbReference type="Gramene" id="PGSC0003DMT400092889">
    <property type="protein sequence ID" value="PGSC0003DMT400092889"/>
    <property type="gene ID" value="PGSC0003DMG400042460"/>
</dbReference>